<dbReference type="GeneID" id="54411217"/>
<dbReference type="GO" id="GO:0000172">
    <property type="term" value="C:ribonuclease MRP complex"/>
    <property type="evidence" value="ECO:0007669"/>
    <property type="project" value="TreeGrafter"/>
</dbReference>
<feature type="region of interest" description="Disordered" evidence="1">
    <location>
        <begin position="105"/>
        <end position="130"/>
    </location>
</feature>
<dbReference type="GO" id="GO:0008033">
    <property type="term" value="P:tRNA processing"/>
    <property type="evidence" value="ECO:0007669"/>
    <property type="project" value="InterPro"/>
</dbReference>
<dbReference type="GO" id="GO:0005655">
    <property type="term" value="C:nucleolar ribonuclease P complex"/>
    <property type="evidence" value="ECO:0007669"/>
    <property type="project" value="TreeGrafter"/>
</dbReference>
<dbReference type="InterPro" id="IPR013241">
    <property type="entry name" value="RNase_P_Pop3"/>
</dbReference>
<name>A0A6A6A5L8_9PLEO</name>
<feature type="compositionally biased region" description="Polar residues" evidence="1">
    <location>
        <begin position="114"/>
        <end position="130"/>
    </location>
</feature>
<sequence length="237" mass="25124">MAPAAKKNSRPIFKTSSPFTETKWPQISYDDQKIIIDLVCNLLTPLGDHRKTHIPPSRGKSKKRKRATNPAETDPPPPPPALKHHILIGLNSMTRHLEALASHTAPSAFRTEGQDTSTTDTSNPSITTPRPLSLILLTTPHPPSSPSHAHIPTLLHLANQPPSKSPPTLLVPLPATADALLAAALHIPRVGALGIHAGAPGAAALEAFARERVAGTECAWVDEAGGGAWRGVCVREG</sequence>
<dbReference type="GO" id="GO:0000171">
    <property type="term" value="F:ribonuclease MRP activity"/>
    <property type="evidence" value="ECO:0007669"/>
    <property type="project" value="TreeGrafter"/>
</dbReference>
<dbReference type="AlphaFoldDB" id="A0A6A6A5L8"/>
<dbReference type="EMBL" id="ML977514">
    <property type="protein sequence ID" value="KAF2126068.1"/>
    <property type="molecule type" value="Genomic_DNA"/>
</dbReference>
<gene>
    <name evidence="2" type="ORF">P153DRAFT_388818</name>
</gene>
<dbReference type="RefSeq" id="XP_033520460.1">
    <property type="nucleotide sequence ID" value="XM_033670785.1"/>
</dbReference>
<dbReference type="GO" id="GO:0004526">
    <property type="term" value="F:ribonuclease P activity"/>
    <property type="evidence" value="ECO:0007669"/>
    <property type="project" value="TreeGrafter"/>
</dbReference>
<evidence type="ECO:0000313" key="2">
    <source>
        <dbReference type="EMBL" id="KAF2126068.1"/>
    </source>
</evidence>
<feature type="region of interest" description="Disordered" evidence="1">
    <location>
        <begin position="46"/>
        <end position="83"/>
    </location>
</feature>
<evidence type="ECO:0000256" key="1">
    <source>
        <dbReference type="SAM" id="MobiDB-lite"/>
    </source>
</evidence>
<reference evidence="2" key="1">
    <citation type="journal article" date="2020" name="Stud. Mycol.">
        <title>101 Dothideomycetes genomes: a test case for predicting lifestyles and emergence of pathogens.</title>
        <authorList>
            <person name="Haridas S."/>
            <person name="Albert R."/>
            <person name="Binder M."/>
            <person name="Bloem J."/>
            <person name="Labutti K."/>
            <person name="Salamov A."/>
            <person name="Andreopoulos B."/>
            <person name="Baker S."/>
            <person name="Barry K."/>
            <person name="Bills G."/>
            <person name="Bluhm B."/>
            <person name="Cannon C."/>
            <person name="Castanera R."/>
            <person name="Culley D."/>
            <person name="Daum C."/>
            <person name="Ezra D."/>
            <person name="Gonzalez J."/>
            <person name="Henrissat B."/>
            <person name="Kuo A."/>
            <person name="Liang C."/>
            <person name="Lipzen A."/>
            <person name="Lutzoni F."/>
            <person name="Magnuson J."/>
            <person name="Mondo S."/>
            <person name="Nolan M."/>
            <person name="Ohm R."/>
            <person name="Pangilinan J."/>
            <person name="Park H.-J."/>
            <person name="Ramirez L."/>
            <person name="Alfaro M."/>
            <person name="Sun H."/>
            <person name="Tritt A."/>
            <person name="Yoshinaga Y."/>
            <person name="Zwiers L.-H."/>
            <person name="Turgeon B."/>
            <person name="Goodwin S."/>
            <person name="Spatafora J."/>
            <person name="Crous P."/>
            <person name="Grigoriev I."/>
        </authorList>
    </citation>
    <scope>NUCLEOTIDE SEQUENCE</scope>
    <source>
        <strain evidence="2">CBS 119687</strain>
    </source>
</reference>
<dbReference type="PANTHER" id="PTHR28272:SF1">
    <property type="entry name" value="RIBONUCLEASES P_MRP PROTEIN SUBUNIT POP3"/>
    <property type="match status" value="1"/>
</dbReference>
<dbReference type="GO" id="GO:0034965">
    <property type="term" value="P:intronic box C/D snoRNA processing"/>
    <property type="evidence" value="ECO:0007669"/>
    <property type="project" value="TreeGrafter"/>
</dbReference>
<dbReference type="OrthoDB" id="20109at2759"/>
<accession>A0A6A6A5L8</accession>
<evidence type="ECO:0000313" key="3">
    <source>
        <dbReference type="Proteomes" id="UP000799771"/>
    </source>
</evidence>
<organism evidence="2 3">
    <name type="scientific">Dothidotthia symphoricarpi CBS 119687</name>
    <dbReference type="NCBI Taxonomy" id="1392245"/>
    <lineage>
        <taxon>Eukaryota</taxon>
        <taxon>Fungi</taxon>
        <taxon>Dikarya</taxon>
        <taxon>Ascomycota</taxon>
        <taxon>Pezizomycotina</taxon>
        <taxon>Dothideomycetes</taxon>
        <taxon>Pleosporomycetidae</taxon>
        <taxon>Pleosporales</taxon>
        <taxon>Dothidotthiaceae</taxon>
        <taxon>Dothidotthia</taxon>
    </lineage>
</organism>
<dbReference type="Proteomes" id="UP000799771">
    <property type="component" value="Unassembled WGS sequence"/>
</dbReference>
<dbReference type="GO" id="GO:0005829">
    <property type="term" value="C:cytosol"/>
    <property type="evidence" value="ECO:0007669"/>
    <property type="project" value="TreeGrafter"/>
</dbReference>
<proteinExistence type="predicted"/>
<keyword evidence="3" id="KW-1185">Reference proteome</keyword>
<protein>
    <submittedName>
        <fullName evidence="2">Uncharacterized protein</fullName>
    </submittedName>
</protein>
<dbReference type="PANTHER" id="PTHR28272">
    <property type="entry name" value="RIBONUCLEASES P/MRP PROTEIN SUBUNIT POP3"/>
    <property type="match status" value="1"/>
</dbReference>
<dbReference type="GO" id="GO:0006364">
    <property type="term" value="P:rRNA processing"/>
    <property type="evidence" value="ECO:0007669"/>
    <property type="project" value="InterPro"/>
</dbReference>